<gene>
    <name evidence="9" type="primary">LOC110419326</name>
</gene>
<comment type="subcellular location">
    <subcellularLocation>
        <location evidence="1">Nucleus</location>
    </subcellularLocation>
</comment>
<accession>A0A6J1AM16</accession>
<proteinExistence type="predicted"/>
<keyword evidence="2" id="KW-0677">Repeat</keyword>
<keyword evidence="3 5" id="KW-0694">RNA-binding</keyword>
<evidence type="ECO:0000256" key="4">
    <source>
        <dbReference type="ARBA" id="ARBA00023242"/>
    </source>
</evidence>
<dbReference type="InterPro" id="IPR000504">
    <property type="entry name" value="RRM_dom"/>
</dbReference>
<dbReference type="InterPro" id="IPR034823">
    <property type="entry name" value="CID8-like_RRM1"/>
</dbReference>
<evidence type="ECO:0000256" key="6">
    <source>
        <dbReference type="SAM" id="MobiDB-lite"/>
    </source>
</evidence>
<dbReference type="GO" id="GO:0003729">
    <property type="term" value="F:mRNA binding"/>
    <property type="evidence" value="ECO:0007669"/>
    <property type="project" value="UniProtKB-ARBA"/>
</dbReference>
<evidence type="ECO:0000313" key="9">
    <source>
        <dbReference type="RefSeq" id="XP_021288003.1"/>
    </source>
</evidence>
<dbReference type="OrthoDB" id="7763451at2759"/>
<dbReference type="CDD" id="cd12460">
    <property type="entry name" value="RRM2_CID8_like"/>
    <property type="match status" value="1"/>
</dbReference>
<protein>
    <submittedName>
        <fullName evidence="9">Polyadenylate-binding protein-interacting protein 9</fullName>
    </submittedName>
</protein>
<dbReference type="GO" id="GO:0005634">
    <property type="term" value="C:nucleus"/>
    <property type="evidence" value="ECO:0007669"/>
    <property type="project" value="UniProtKB-SubCell"/>
</dbReference>
<evidence type="ECO:0000256" key="1">
    <source>
        <dbReference type="ARBA" id="ARBA00004123"/>
    </source>
</evidence>
<evidence type="ECO:0000256" key="2">
    <source>
        <dbReference type="ARBA" id="ARBA00022737"/>
    </source>
</evidence>
<dbReference type="Pfam" id="PF07145">
    <property type="entry name" value="PAM2"/>
    <property type="match status" value="1"/>
</dbReference>
<keyword evidence="8" id="KW-1185">Reference proteome</keyword>
<feature type="region of interest" description="Disordered" evidence="6">
    <location>
        <begin position="76"/>
        <end position="98"/>
    </location>
</feature>
<dbReference type="Gene3D" id="3.30.70.330">
    <property type="match status" value="2"/>
</dbReference>
<dbReference type="InterPro" id="IPR009818">
    <property type="entry name" value="PAM2_motif"/>
</dbReference>
<dbReference type="CDD" id="cd12459">
    <property type="entry name" value="RRM1_CID8_like"/>
    <property type="match status" value="1"/>
</dbReference>
<dbReference type="Pfam" id="PF00076">
    <property type="entry name" value="RRM_1"/>
    <property type="match status" value="2"/>
</dbReference>
<dbReference type="FunFam" id="3.30.70.330:FF:000665">
    <property type="entry name" value="Polyadenylate-binding protein-interacting protein 10"/>
    <property type="match status" value="1"/>
</dbReference>
<feature type="compositionally biased region" description="Low complexity" evidence="6">
    <location>
        <begin position="76"/>
        <end position="86"/>
    </location>
</feature>
<feature type="compositionally biased region" description="Basic residues" evidence="6">
    <location>
        <begin position="88"/>
        <end position="98"/>
    </location>
</feature>
<dbReference type="AlphaFoldDB" id="A0A6J1AM16"/>
<sequence>MAAVADKSGEAAAAAAAANNNNNLVVETANSESKEFNVQKLVDMFTKLNPLAKEFFPSSYHHNQTNNNNNFNQVPINKQSVGNENFSNRRRRNNYNQGRRRLNGRAFRAQREDGIRRTVYVSDIDQTITEERLAGLFSNCGQVVDCRVCGDPHSVLRFAFVEFADEEGARAALSLGGTMLGFYPVKVLPSKTAILPVNPTFLPRSEDEREMCTRTVYCTNIDKKVSQAEVKNFFESACGEVTRLRLLGDHVHSTRIAFVEFAMAESAIIALNCSGMVLGTQPIRVSPSKTPVRPRVTRPTLH</sequence>
<dbReference type="Proteomes" id="UP000504621">
    <property type="component" value="Unplaced"/>
</dbReference>
<dbReference type="PANTHER" id="PTHR32343">
    <property type="entry name" value="SERINE/ARGININE-RICH SPLICING FACTOR"/>
    <property type="match status" value="1"/>
</dbReference>
<dbReference type="PROSITE" id="PS50102">
    <property type="entry name" value="RRM"/>
    <property type="match status" value="2"/>
</dbReference>
<reference evidence="9" key="1">
    <citation type="submission" date="2025-08" db="UniProtKB">
        <authorList>
            <consortium name="RefSeq"/>
        </authorList>
    </citation>
    <scope>IDENTIFICATION</scope>
    <source>
        <tissue evidence="9">Leaf</tissue>
    </source>
</reference>
<dbReference type="InterPro" id="IPR035979">
    <property type="entry name" value="RBD_domain_sf"/>
</dbReference>
<dbReference type="PANTHER" id="PTHR32343:SF22">
    <property type="entry name" value="LD29830P"/>
    <property type="match status" value="1"/>
</dbReference>
<name>A0A6J1AM16_9ROSI</name>
<dbReference type="InterPro" id="IPR034825">
    <property type="entry name" value="CID8-like_RRM2"/>
</dbReference>
<dbReference type="InterPro" id="IPR012677">
    <property type="entry name" value="Nucleotide-bd_a/b_plait_sf"/>
</dbReference>
<dbReference type="SUPFAM" id="SSF54928">
    <property type="entry name" value="RNA-binding domain, RBD"/>
    <property type="match status" value="2"/>
</dbReference>
<dbReference type="RefSeq" id="XP_021288003.1">
    <property type="nucleotide sequence ID" value="XM_021432328.1"/>
</dbReference>
<organism evidence="8 9">
    <name type="scientific">Herrania umbratica</name>
    <dbReference type="NCBI Taxonomy" id="108875"/>
    <lineage>
        <taxon>Eukaryota</taxon>
        <taxon>Viridiplantae</taxon>
        <taxon>Streptophyta</taxon>
        <taxon>Embryophyta</taxon>
        <taxon>Tracheophyta</taxon>
        <taxon>Spermatophyta</taxon>
        <taxon>Magnoliopsida</taxon>
        <taxon>eudicotyledons</taxon>
        <taxon>Gunneridae</taxon>
        <taxon>Pentapetalae</taxon>
        <taxon>rosids</taxon>
        <taxon>malvids</taxon>
        <taxon>Malvales</taxon>
        <taxon>Malvaceae</taxon>
        <taxon>Byttnerioideae</taxon>
        <taxon>Herrania</taxon>
    </lineage>
</organism>
<feature type="domain" description="RRM" evidence="7">
    <location>
        <begin position="214"/>
        <end position="290"/>
    </location>
</feature>
<evidence type="ECO:0000256" key="3">
    <source>
        <dbReference type="ARBA" id="ARBA00022884"/>
    </source>
</evidence>
<evidence type="ECO:0000256" key="5">
    <source>
        <dbReference type="PROSITE-ProRule" id="PRU00176"/>
    </source>
</evidence>
<dbReference type="FunFam" id="3.30.70.330:FF:000530">
    <property type="entry name" value="Polyadenylate-binding protein-interacting protein 11"/>
    <property type="match status" value="1"/>
</dbReference>
<evidence type="ECO:0000313" key="8">
    <source>
        <dbReference type="Proteomes" id="UP000504621"/>
    </source>
</evidence>
<evidence type="ECO:0000259" key="7">
    <source>
        <dbReference type="PROSITE" id="PS50102"/>
    </source>
</evidence>
<dbReference type="SMART" id="SM00360">
    <property type="entry name" value="RRM"/>
    <property type="match status" value="2"/>
</dbReference>
<dbReference type="GeneID" id="110419326"/>
<keyword evidence="4" id="KW-0539">Nucleus</keyword>
<feature type="domain" description="RRM" evidence="7">
    <location>
        <begin position="117"/>
        <end position="192"/>
    </location>
</feature>